<dbReference type="InterPro" id="IPR000014">
    <property type="entry name" value="PAS"/>
</dbReference>
<dbReference type="PROSITE" id="PS50043">
    <property type="entry name" value="HTH_LUXR_2"/>
    <property type="match status" value="1"/>
</dbReference>
<name>A0A3B0T1K7_9ZZZZ</name>
<proteinExistence type="predicted"/>
<keyword evidence="1" id="KW-0805">Transcription regulation</keyword>
<dbReference type="GO" id="GO:0003677">
    <property type="term" value="F:DNA binding"/>
    <property type="evidence" value="ECO:0007669"/>
    <property type="project" value="UniProtKB-KW"/>
</dbReference>
<evidence type="ECO:0000256" key="1">
    <source>
        <dbReference type="ARBA" id="ARBA00023015"/>
    </source>
</evidence>
<dbReference type="EMBL" id="UOEI01000294">
    <property type="protein sequence ID" value="VAW00846.1"/>
    <property type="molecule type" value="Genomic_DNA"/>
</dbReference>
<dbReference type="SUPFAM" id="SSF55785">
    <property type="entry name" value="PYP-like sensor domain (PAS domain)"/>
    <property type="match status" value="1"/>
</dbReference>
<organism evidence="6">
    <name type="scientific">hydrothermal vent metagenome</name>
    <dbReference type="NCBI Taxonomy" id="652676"/>
    <lineage>
        <taxon>unclassified sequences</taxon>
        <taxon>metagenomes</taxon>
        <taxon>ecological metagenomes</taxon>
    </lineage>
</organism>
<dbReference type="PROSITE" id="PS50112">
    <property type="entry name" value="PAS"/>
    <property type="match status" value="1"/>
</dbReference>
<feature type="domain" description="PAS" evidence="5">
    <location>
        <begin position="11"/>
        <end position="59"/>
    </location>
</feature>
<dbReference type="SUPFAM" id="SSF46894">
    <property type="entry name" value="C-terminal effector domain of the bipartite response regulators"/>
    <property type="match status" value="1"/>
</dbReference>
<dbReference type="CDD" id="cd00130">
    <property type="entry name" value="PAS"/>
    <property type="match status" value="1"/>
</dbReference>
<dbReference type="NCBIfam" id="TIGR00229">
    <property type="entry name" value="sensory_box"/>
    <property type="match status" value="1"/>
</dbReference>
<dbReference type="Gene3D" id="3.30.450.20">
    <property type="entry name" value="PAS domain"/>
    <property type="match status" value="1"/>
</dbReference>
<reference evidence="6" key="1">
    <citation type="submission" date="2018-06" db="EMBL/GenBank/DDBJ databases">
        <authorList>
            <person name="Zhirakovskaya E."/>
        </authorList>
    </citation>
    <scope>NUCLEOTIDE SEQUENCE</scope>
</reference>
<dbReference type="PANTHER" id="PTHR44688:SF16">
    <property type="entry name" value="DNA-BINDING TRANSCRIPTIONAL ACTIVATOR DEVR_DOSR"/>
    <property type="match status" value="1"/>
</dbReference>
<evidence type="ECO:0000259" key="5">
    <source>
        <dbReference type="PROSITE" id="PS50112"/>
    </source>
</evidence>
<evidence type="ECO:0000256" key="3">
    <source>
        <dbReference type="ARBA" id="ARBA00023163"/>
    </source>
</evidence>
<dbReference type="PRINTS" id="PR00038">
    <property type="entry name" value="HTHLUXR"/>
</dbReference>
<dbReference type="InterPro" id="IPR000792">
    <property type="entry name" value="Tscrpt_reg_LuxR_C"/>
</dbReference>
<dbReference type="PANTHER" id="PTHR44688">
    <property type="entry name" value="DNA-BINDING TRANSCRIPTIONAL ACTIVATOR DEVR_DOSR"/>
    <property type="match status" value="1"/>
</dbReference>
<dbReference type="Pfam" id="PF00196">
    <property type="entry name" value="GerE"/>
    <property type="match status" value="1"/>
</dbReference>
<accession>A0A3B0T1K7</accession>
<dbReference type="Gene3D" id="1.10.10.10">
    <property type="entry name" value="Winged helix-like DNA-binding domain superfamily/Winged helix DNA-binding domain"/>
    <property type="match status" value="1"/>
</dbReference>
<dbReference type="Pfam" id="PF13426">
    <property type="entry name" value="PAS_9"/>
    <property type="match status" value="1"/>
</dbReference>
<gene>
    <name evidence="6" type="ORF">MNBD_ACTINO01-11</name>
</gene>
<dbReference type="AlphaFoldDB" id="A0A3B0T1K7"/>
<dbReference type="InterPro" id="IPR016032">
    <property type="entry name" value="Sig_transdc_resp-reg_C-effctor"/>
</dbReference>
<dbReference type="SMART" id="SM00421">
    <property type="entry name" value="HTH_LUXR"/>
    <property type="match status" value="1"/>
</dbReference>
<evidence type="ECO:0000256" key="2">
    <source>
        <dbReference type="ARBA" id="ARBA00023125"/>
    </source>
</evidence>
<evidence type="ECO:0000313" key="6">
    <source>
        <dbReference type="EMBL" id="VAW00846.1"/>
    </source>
</evidence>
<keyword evidence="3" id="KW-0804">Transcription</keyword>
<sequence>MASVTAIDPGIEGSLVALLDVMGRTSDAMVAIGPNLRVIAWNDAATELLGYTPDDVLGRPCHEILCWRDRCGDSVCDGMCPASERGDDDEVIGTKEVLGRSASGATLWLSASTIVPPIEMRDECRLVHLIREVSFPPELERLVVERLGGRTPATVGPNEHLAVLTPRERDVLELLTEGLDGSMIAERLYLSPATVRNHIQHILTKLGVHSRVEAVALALRRT</sequence>
<protein>
    <recommendedName>
        <fullName evidence="7">Two-component transcriptional response regulator, LuxR family</fullName>
    </recommendedName>
</protein>
<dbReference type="InterPro" id="IPR036388">
    <property type="entry name" value="WH-like_DNA-bd_sf"/>
</dbReference>
<feature type="domain" description="HTH luxR-type" evidence="4">
    <location>
        <begin position="157"/>
        <end position="222"/>
    </location>
</feature>
<keyword evidence="2" id="KW-0238">DNA-binding</keyword>
<dbReference type="InterPro" id="IPR035965">
    <property type="entry name" value="PAS-like_dom_sf"/>
</dbReference>
<dbReference type="CDD" id="cd06170">
    <property type="entry name" value="LuxR_C_like"/>
    <property type="match status" value="1"/>
</dbReference>
<dbReference type="GO" id="GO:0006355">
    <property type="term" value="P:regulation of DNA-templated transcription"/>
    <property type="evidence" value="ECO:0007669"/>
    <property type="project" value="InterPro"/>
</dbReference>
<evidence type="ECO:0008006" key="7">
    <source>
        <dbReference type="Google" id="ProtNLM"/>
    </source>
</evidence>
<evidence type="ECO:0000259" key="4">
    <source>
        <dbReference type="PROSITE" id="PS50043"/>
    </source>
</evidence>